<dbReference type="PANTHER" id="PTHR36059:SF2">
    <property type="entry name" value="OS02G0175800 PROTEIN"/>
    <property type="match status" value="1"/>
</dbReference>
<organism evidence="1 2">
    <name type="scientific">Nepenthes gracilis</name>
    <name type="common">Slender pitcher plant</name>
    <dbReference type="NCBI Taxonomy" id="150966"/>
    <lineage>
        <taxon>Eukaryota</taxon>
        <taxon>Viridiplantae</taxon>
        <taxon>Streptophyta</taxon>
        <taxon>Embryophyta</taxon>
        <taxon>Tracheophyta</taxon>
        <taxon>Spermatophyta</taxon>
        <taxon>Magnoliopsida</taxon>
        <taxon>eudicotyledons</taxon>
        <taxon>Gunneridae</taxon>
        <taxon>Pentapetalae</taxon>
        <taxon>Caryophyllales</taxon>
        <taxon>Nepenthaceae</taxon>
        <taxon>Nepenthes</taxon>
    </lineage>
</organism>
<dbReference type="EMBL" id="BSYO01000013">
    <property type="protein sequence ID" value="GMH14157.1"/>
    <property type="molecule type" value="Genomic_DNA"/>
</dbReference>
<accession>A0AAD3XQW4</accession>
<evidence type="ECO:0000313" key="2">
    <source>
        <dbReference type="Proteomes" id="UP001279734"/>
    </source>
</evidence>
<name>A0AAD3XQW4_NEPGR</name>
<gene>
    <name evidence="1" type="ORF">Nepgr_015998</name>
</gene>
<dbReference type="AlphaFoldDB" id="A0AAD3XQW4"/>
<sequence length="121" mass="13845">MAMRNFFNEIKGLKLKEVPDRVKPMLSINYLKGAIERGLDNYHKKSAATSSTSSTLRNTVVTDCCPHFHRWNSTKFDSPEFCRCGQLLCYCSCWSHLKMYCCTALTDGIKFVRALLIIVIL</sequence>
<keyword evidence="2" id="KW-1185">Reference proteome</keyword>
<protein>
    <submittedName>
        <fullName evidence="1">Uncharacterized protein</fullName>
    </submittedName>
</protein>
<reference evidence="1" key="1">
    <citation type="submission" date="2023-05" db="EMBL/GenBank/DDBJ databases">
        <title>Nepenthes gracilis genome sequencing.</title>
        <authorList>
            <person name="Fukushima K."/>
        </authorList>
    </citation>
    <scope>NUCLEOTIDE SEQUENCE</scope>
    <source>
        <strain evidence="1">SING2019-196</strain>
    </source>
</reference>
<comment type="caution">
    <text evidence="1">The sequence shown here is derived from an EMBL/GenBank/DDBJ whole genome shotgun (WGS) entry which is preliminary data.</text>
</comment>
<proteinExistence type="predicted"/>
<dbReference type="Proteomes" id="UP001279734">
    <property type="component" value="Unassembled WGS sequence"/>
</dbReference>
<dbReference type="PANTHER" id="PTHR36059">
    <property type="entry name" value="OS02G0175800 PROTEIN"/>
    <property type="match status" value="1"/>
</dbReference>
<evidence type="ECO:0000313" key="1">
    <source>
        <dbReference type="EMBL" id="GMH14157.1"/>
    </source>
</evidence>